<dbReference type="InterPro" id="IPR051309">
    <property type="entry name" value="ABCF_ATPase"/>
</dbReference>
<comment type="catalytic activity">
    <reaction evidence="9 11">
        <text>ATP + H2O = ADP + phosphate + H(+)</text>
        <dbReference type="Rhea" id="RHEA:13065"/>
        <dbReference type="ChEBI" id="CHEBI:15377"/>
        <dbReference type="ChEBI" id="CHEBI:15378"/>
        <dbReference type="ChEBI" id="CHEBI:30616"/>
        <dbReference type="ChEBI" id="CHEBI:43474"/>
        <dbReference type="ChEBI" id="CHEBI:456216"/>
    </reaction>
</comment>
<dbReference type="EC" id="3.6.1.-" evidence="11"/>
<sequence length="630" mass="69920">MPLLKLDKVSLHFGTHAILDAVDLTIDNGDKLGLLGRNGAGKTTLLKLLAGEIAADSGERWLRPGTRLARLEQTLPDAAGLSVYDTVAGGLEEAGALLAEYHQLIHGDDMDALARVQQQLEAVDGWNLQQRVETTLSQLQLPADALMSELSGGWRRRVALARALVSEPDILLLDEPTNHLDIPAITWLEEQLRNFRGCLILITHDRRFLQNVVNSIAELDRGHLTVWRGDYRGFLRHREQELEAEARANELFDKKLAQEEVWIRQGIKARRTRNEGRVRALKAMRAERGERRERQGRAEFGVEEASRSGKIVAELQHVSHAYGDKTLLRDFNAIIQRGDRIGIVGPNGAGKSTLVKIMLGELTPDSGTVKLGSKLEIAYSDQLRGQLDPEKNLIDNICGGRDFIDIGGKQRHAISYLGDFLFSPERVRTPVKALSGGEQNRAILARLFSKPANLLVLDEPTNDLDIETLELLEEILLEFEGTVILVSHDREFMDNVVTSLLILEGDGHVDEQAGGYGDWEARGGRLSDLSATGKRREEAAPPAAANTTSEKPAPAPAKQRKLSYKDQRELDALPALIETLETRQRELEAQVAEPDFYQGEHTAVQQVLGDLAGVQEELEQAFERWSELEG</sequence>
<keyword evidence="2 11" id="KW-0677">Repeat</keyword>
<dbReference type="GO" id="GO:0006281">
    <property type="term" value="P:DNA repair"/>
    <property type="evidence" value="ECO:0007669"/>
    <property type="project" value="UniProtKB-KW"/>
</dbReference>
<reference evidence="14 15" key="1">
    <citation type="submission" date="2019-09" db="EMBL/GenBank/DDBJ databases">
        <authorList>
            <person name="Chen X.-Y."/>
        </authorList>
    </citation>
    <scope>NUCLEOTIDE SEQUENCE [LARGE SCALE GENOMIC DNA]</scope>
    <source>
        <strain evidence="14 15">NY5</strain>
    </source>
</reference>
<comment type="similarity">
    <text evidence="10 11">Belongs to the ABC transporter superfamily. ABCF family. Uup subfamily.</text>
</comment>
<organism evidence="14 15">
    <name type="scientific">Pseudohalioglobus sediminis</name>
    <dbReference type="NCBI Taxonomy" id="2606449"/>
    <lineage>
        <taxon>Bacteria</taxon>
        <taxon>Pseudomonadati</taxon>
        <taxon>Pseudomonadota</taxon>
        <taxon>Gammaproteobacteria</taxon>
        <taxon>Cellvibrionales</taxon>
        <taxon>Halieaceae</taxon>
        <taxon>Pseudohalioglobus</taxon>
    </lineage>
</organism>
<protein>
    <recommendedName>
        <fullName evidence="11">ATP-binding protein Uup</fullName>
        <ecNumber evidence="11">3.6.1.-</ecNumber>
    </recommendedName>
</protein>
<feature type="region of interest" description="Disordered" evidence="12">
    <location>
        <begin position="531"/>
        <end position="563"/>
    </location>
</feature>
<dbReference type="InterPro" id="IPR037118">
    <property type="entry name" value="Val-tRNA_synth_C_sf"/>
</dbReference>
<dbReference type="InterPro" id="IPR003593">
    <property type="entry name" value="AAA+_ATPase"/>
</dbReference>
<evidence type="ECO:0000256" key="6">
    <source>
        <dbReference type="ARBA" id="ARBA00022840"/>
    </source>
</evidence>
<dbReference type="FunFam" id="3.40.50.300:FF:000011">
    <property type="entry name" value="Putative ABC transporter ATP-binding component"/>
    <property type="match status" value="1"/>
</dbReference>
<comment type="caution">
    <text evidence="14">The sequence shown here is derived from an EMBL/GenBank/DDBJ whole genome shotgun (WGS) entry which is preliminary data.</text>
</comment>
<evidence type="ECO:0000256" key="12">
    <source>
        <dbReference type="SAM" id="MobiDB-lite"/>
    </source>
</evidence>
<proteinExistence type="inferred from homology"/>
<feature type="domain" description="ABC transporter" evidence="13">
    <location>
        <begin position="313"/>
        <end position="539"/>
    </location>
</feature>
<name>A0A5B0WQ72_9GAMM</name>
<evidence type="ECO:0000256" key="1">
    <source>
        <dbReference type="ARBA" id="ARBA00022490"/>
    </source>
</evidence>
<dbReference type="InterPro" id="IPR017871">
    <property type="entry name" value="ABC_transporter-like_CS"/>
</dbReference>
<dbReference type="Pfam" id="PF00005">
    <property type="entry name" value="ABC_tran"/>
    <property type="match status" value="2"/>
</dbReference>
<dbReference type="SMART" id="SM00382">
    <property type="entry name" value="AAA"/>
    <property type="match status" value="2"/>
</dbReference>
<evidence type="ECO:0000256" key="4">
    <source>
        <dbReference type="ARBA" id="ARBA00022763"/>
    </source>
</evidence>
<evidence type="ECO:0000256" key="10">
    <source>
        <dbReference type="ARBA" id="ARBA00061478"/>
    </source>
</evidence>
<dbReference type="PANTHER" id="PTHR42855">
    <property type="entry name" value="ABC TRANSPORTER ATP-BINDING SUBUNIT"/>
    <property type="match status" value="1"/>
</dbReference>
<keyword evidence="6 11" id="KW-0067">ATP-binding</keyword>
<keyword evidence="1 11" id="KW-0963">Cytoplasm</keyword>
<dbReference type="Pfam" id="PF12848">
    <property type="entry name" value="ABC_tran_Xtn"/>
    <property type="match status" value="1"/>
</dbReference>
<dbReference type="AlphaFoldDB" id="A0A5B0WQ72"/>
<dbReference type="GO" id="GO:0043022">
    <property type="term" value="F:ribosome binding"/>
    <property type="evidence" value="ECO:0007669"/>
    <property type="project" value="UniProtKB-UniRule"/>
</dbReference>
<dbReference type="EMBL" id="VTUX01000008">
    <property type="protein sequence ID" value="KAA1189172.1"/>
    <property type="molecule type" value="Genomic_DNA"/>
</dbReference>
<comment type="subcellular location">
    <subcellularLocation>
        <location evidence="11">Cytoplasm</location>
    </subcellularLocation>
    <text evidence="11">Associates with ribosomes.</text>
</comment>
<dbReference type="RefSeq" id="WP_149612470.1">
    <property type="nucleotide sequence ID" value="NZ_VTUX01000008.1"/>
</dbReference>
<dbReference type="CDD" id="cd03221">
    <property type="entry name" value="ABCF_EF-3"/>
    <property type="match status" value="2"/>
</dbReference>
<comment type="function">
    <text evidence="11">Probably plays a role in ribosome assembly or function. May be involved in resolution of branched DNA intermediates that result from template switching in postreplication gaps. Binds DNA and has ATPase activity.</text>
</comment>
<dbReference type="InterPro" id="IPR043686">
    <property type="entry name" value="Uup"/>
</dbReference>
<keyword evidence="4 11" id="KW-0227">DNA damage</keyword>
<dbReference type="SUPFAM" id="SSF52540">
    <property type="entry name" value="P-loop containing nucleoside triphosphate hydrolases"/>
    <property type="match status" value="2"/>
</dbReference>
<dbReference type="Proteomes" id="UP000323708">
    <property type="component" value="Unassembled WGS sequence"/>
</dbReference>
<dbReference type="GO" id="GO:0003677">
    <property type="term" value="F:DNA binding"/>
    <property type="evidence" value="ECO:0007669"/>
    <property type="project" value="UniProtKB-UniRule"/>
</dbReference>
<dbReference type="Pfam" id="PF16326">
    <property type="entry name" value="ABC_tran_CTD"/>
    <property type="match status" value="1"/>
</dbReference>
<evidence type="ECO:0000256" key="3">
    <source>
        <dbReference type="ARBA" id="ARBA00022741"/>
    </source>
</evidence>
<evidence type="ECO:0000256" key="2">
    <source>
        <dbReference type="ARBA" id="ARBA00022737"/>
    </source>
</evidence>
<dbReference type="HAMAP" id="MF_00848">
    <property type="entry name" value="Uup"/>
    <property type="match status" value="1"/>
</dbReference>
<keyword evidence="8 11" id="KW-0234">DNA repair</keyword>
<feature type="domain" description="ABC transporter" evidence="13">
    <location>
        <begin position="4"/>
        <end position="246"/>
    </location>
</feature>
<keyword evidence="3 11" id="KW-0547">Nucleotide-binding</keyword>
<dbReference type="PANTHER" id="PTHR42855:SF1">
    <property type="entry name" value="ABC TRANSPORTER DOMAIN-CONTAINING PROTEIN"/>
    <property type="match status" value="1"/>
</dbReference>
<gene>
    <name evidence="11" type="primary">uup</name>
    <name evidence="14" type="ORF">F0M18_15970</name>
</gene>
<dbReference type="InterPro" id="IPR003439">
    <property type="entry name" value="ABC_transporter-like_ATP-bd"/>
</dbReference>
<dbReference type="Gene3D" id="3.40.50.300">
    <property type="entry name" value="P-loop containing nucleotide triphosphate hydrolases"/>
    <property type="match status" value="2"/>
</dbReference>
<accession>A0A5B0WQ72</accession>
<dbReference type="FunFam" id="3.40.50.300:FF:000309">
    <property type="entry name" value="ABC transporter ATP-binding protein"/>
    <property type="match status" value="1"/>
</dbReference>
<dbReference type="InterPro" id="IPR032781">
    <property type="entry name" value="ABC_tran_Xtn"/>
</dbReference>
<keyword evidence="15" id="KW-1185">Reference proteome</keyword>
<evidence type="ECO:0000256" key="8">
    <source>
        <dbReference type="ARBA" id="ARBA00023204"/>
    </source>
</evidence>
<evidence type="ECO:0000256" key="11">
    <source>
        <dbReference type="HAMAP-Rule" id="MF_00848"/>
    </source>
</evidence>
<dbReference type="GO" id="GO:0005524">
    <property type="term" value="F:ATP binding"/>
    <property type="evidence" value="ECO:0007669"/>
    <property type="project" value="UniProtKB-UniRule"/>
</dbReference>
<dbReference type="PROSITE" id="PS50893">
    <property type="entry name" value="ABC_TRANSPORTER_2"/>
    <property type="match status" value="2"/>
</dbReference>
<evidence type="ECO:0000313" key="14">
    <source>
        <dbReference type="EMBL" id="KAA1189172.1"/>
    </source>
</evidence>
<dbReference type="InterPro" id="IPR032524">
    <property type="entry name" value="ABC_tran_C"/>
</dbReference>
<feature type="binding site" evidence="11">
    <location>
        <begin position="36"/>
        <end position="43"/>
    </location>
    <ligand>
        <name>ATP</name>
        <dbReference type="ChEBI" id="CHEBI:30616"/>
        <label>1</label>
    </ligand>
</feature>
<dbReference type="GO" id="GO:0005737">
    <property type="term" value="C:cytoplasm"/>
    <property type="evidence" value="ECO:0007669"/>
    <property type="project" value="UniProtKB-SubCell"/>
</dbReference>
<evidence type="ECO:0000256" key="9">
    <source>
        <dbReference type="ARBA" id="ARBA00049360"/>
    </source>
</evidence>
<dbReference type="GO" id="GO:0016887">
    <property type="term" value="F:ATP hydrolysis activity"/>
    <property type="evidence" value="ECO:0007669"/>
    <property type="project" value="UniProtKB-UniRule"/>
</dbReference>
<feature type="binding site" evidence="11">
    <location>
        <begin position="345"/>
        <end position="352"/>
    </location>
    <ligand>
        <name>ATP</name>
        <dbReference type="ChEBI" id="CHEBI:30616"/>
        <label>2</label>
    </ligand>
</feature>
<evidence type="ECO:0000256" key="5">
    <source>
        <dbReference type="ARBA" id="ARBA00022801"/>
    </source>
</evidence>
<keyword evidence="5 11" id="KW-0378">Hydrolase</keyword>
<evidence type="ECO:0000313" key="15">
    <source>
        <dbReference type="Proteomes" id="UP000323708"/>
    </source>
</evidence>
<keyword evidence="7 11" id="KW-0238">DNA-binding</keyword>
<dbReference type="InterPro" id="IPR027417">
    <property type="entry name" value="P-loop_NTPase"/>
</dbReference>
<evidence type="ECO:0000256" key="7">
    <source>
        <dbReference type="ARBA" id="ARBA00023125"/>
    </source>
</evidence>
<evidence type="ECO:0000259" key="13">
    <source>
        <dbReference type="PROSITE" id="PS50893"/>
    </source>
</evidence>
<dbReference type="PROSITE" id="PS00211">
    <property type="entry name" value="ABC_TRANSPORTER_1"/>
    <property type="match status" value="2"/>
</dbReference>
<dbReference type="Gene3D" id="1.10.287.380">
    <property type="entry name" value="Valyl-tRNA synthetase, C-terminal domain"/>
    <property type="match status" value="1"/>
</dbReference>